<dbReference type="Gene3D" id="3.40.50.1820">
    <property type="entry name" value="alpha/beta hydrolase"/>
    <property type="match status" value="1"/>
</dbReference>
<proteinExistence type="predicted"/>
<dbReference type="InterPro" id="IPR000073">
    <property type="entry name" value="AB_hydrolase_1"/>
</dbReference>
<evidence type="ECO:0000256" key="1">
    <source>
        <dbReference type="SAM" id="MobiDB-lite"/>
    </source>
</evidence>
<feature type="compositionally biased region" description="Low complexity" evidence="1">
    <location>
        <begin position="11"/>
        <end position="21"/>
    </location>
</feature>
<evidence type="ECO:0000313" key="3">
    <source>
        <dbReference type="EnsemblPlants" id="Kaladp0098s0081.1.v1.1"/>
    </source>
</evidence>
<sequence>MGRGTSEPSSKKLGLGSMSSSPAKHHFVLIHGVGGGAWCWYKIHTMLESAGHQVTSLDLKGGGISSTDPNTVYTFEDYNQPFIDLLRSLPDQQQVIIVGHSAGGLSLTYAIHKFGCSKIKMAIYVAANMLRNGFCTPEDFKDGAPDWSEYGDVTEYIYALGPDQPPTGVLTKVEFLRKLVYNLTPDEASDACMHACIWTFDSNWYTSDVAEMMRASCNSDMSLRWQKCCCGQGH</sequence>
<dbReference type="EnsemblPlants" id="Kaladp0098s0081.1.v1.1">
    <property type="protein sequence ID" value="Kaladp0098s0081.1.v1.1"/>
    <property type="gene ID" value="Kaladp0098s0081.v1.1"/>
</dbReference>
<evidence type="ECO:0000259" key="2">
    <source>
        <dbReference type="Pfam" id="PF00561"/>
    </source>
</evidence>
<protein>
    <recommendedName>
        <fullName evidence="2">AB hydrolase-1 domain-containing protein</fullName>
    </recommendedName>
</protein>
<dbReference type="Pfam" id="PF00561">
    <property type="entry name" value="Abhydrolase_1"/>
    <property type="match status" value="1"/>
</dbReference>
<dbReference type="InterPro" id="IPR045889">
    <property type="entry name" value="MES/HNL"/>
</dbReference>
<dbReference type="SUPFAM" id="SSF53474">
    <property type="entry name" value="alpha/beta-Hydrolases"/>
    <property type="match status" value="1"/>
</dbReference>
<feature type="domain" description="AB hydrolase-1" evidence="2">
    <location>
        <begin position="26"/>
        <end position="151"/>
    </location>
</feature>
<dbReference type="OMA" id="VFGHGAW"/>
<feature type="region of interest" description="Disordered" evidence="1">
    <location>
        <begin position="1"/>
        <end position="21"/>
    </location>
</feature>
<dbReference type="PANTHER" id="PTHR10992:SF1032">
    <property type="entry name" value="METHYLESTERASE 17"/>
    <property type="match status" value="1"/>
</dbReference>
<dbReference type="GO" id="GO:0009696">
    <property type="term" value="P:salicylic acid metabolic process"/>
    <property type="evidence" value="ECO:0007669"/>
    <property type="project" value="TreeGrafter"/>
</dbReference>
<organism evidence="3 4">
    <name type="scientific">Kalanchoe fedtschenkoi</name>
    <name type="common">Lavender scallops</name>
    <name type="synonym">South American air plant</name>
    <dbReference type="NCBI Taxonomy" id="63787"/>
    <lineage>
        <taxon>Eukaryota</taxon>
        <taxon>Viridiplantae</taxon>
        <taxon>Streptophyta</taxon>
        <taxon>Embryophyta</taxon>
        <taxon>Tracheophyta</taxon>
        <taxon>Spermatophyta</taxon>
        <taxon>Magnoliopsida</taxon>
        <taxon>eudicotyledons</taxon>
        <taxon>Gunneridae</taxon>
        <taxon>Pentapetalae</taxon>
        <taxon>Saxifragales</taxon>
        <taxon>Crassulaceae</taxon>
        <taxon>Kalanchoe</taxon>
    </lineage>
</organism>
<reference evidence="3" key="1">
    <citation type="submission" date="2021-01" db="UniProtKB">
        <authorList>
            <consortium name="EnsemblPlants"/>
        </authorList>
    </citation>
    <scope>IDENTIFICATION</scope>
</reference>
<dbReference type="GO" id="GO:0080031">
    <property type="term" value="F:methyl salicylate esterase activity"/>
    <property type="evidence" value="ECO:0007669"/>
    <property type="project" value="TreeGrafter"/>
</dbReference>
<accession>A0A7N1A4L5</accession>
<dbReference type="GO" id="GO:0080030">
    <property type="term" value="F:methyl indole-3-acetate esterase activity"/>
    <property type="evidence" value="ECO:0007669"/>
    <property type="project" value="TreeGrafter"/>
</dbReference>
<keyword evidence="4" id="KW-1185">Reference proteome</keyword>
<dbReference type="Proteomes" id="UP000594263">
    <property type="component" value="Unplaced"/>
</dbReference>
<dbReference type="GO" id="GO:0009694">
    <property type="term" value="P:jasmonic acid metabolic process"/>
    <property type="evidence" value="ECO:0007669"/>
    <property type="project" value="TreeGrafter"/>
</dbReference>
<evidence type="ECO:0000313" key="4">
    <source>
        <dbReference type="Proteomes" id="UP000594263"/>
    </source>
</evidence>
<dbReference type="AlphaFoldDB" id="A0A7N1A4L5"/>
<dbReference type="Gramene" id="Kaladp0098s0081.1.v1.1">
    <property type="protein sequence ID" value="Kaladp0098s0081.1.v1.1"/>
    <property type="gene ID" value="Kaladp0098s0081.v1.1"/>
</dbReference>
<dbReference type="GO" id="GO:0080032">
    <property type="term" value="F:methyl jasmonate esterase activity"/>
    <property type="evidence" value="ECO:0007669"/>
    <property type="project" value="TreeGrafter"/>
</dbReference>
<dbReference type="InterPro" id="IPR029058">
    <property type="entry name" value="AB_hydrolase_fold"/>
</dbReference>
<name>A0A7N1A4L5_KALFE</name>
<dbReference type="PANTHER" id="PTHR10992">
    <property type="entry name" value="METHYLESTERASE FAMILY MEMBER"/>
    <property type="match status" value="1"/>
</dbReference>